<protein>
    <submittedName>
        <fullName evidence="2">Uncharacterized protein</fullName>
    </submittedName>
</protein>
<dbReference type="AlphaFoldDB" id="M2RPR7"/>
<proteinExistence type="predicted"/>
<sequence>MITGKVWKTCATPEAVRIVVDVLKNARTDVPGLTTKQIFDAIHDKYPDAKQASFPSKVVPAIQTNRKSRQFSYTLDPRPPPLPEVETRDHPVRSIRYLKKFVLEEMALNRLVEKIHLDKGELPDDVRREITPKIAPRNKKAIKLISRPDAWLWKLLPLSEGEDPAANFKSIPPPERSPPPAFLRKERPERYRTYDDRRFPPSPRDSDVD</sequence>
<name>M2RPR7_CERS8</name>
<dbReference type="HOGENOM" id="CLU_1409214_0_0_1"/>
<evidence type="ECO:0000313" key="3">
    <source>
        <dbReference type="Proteomes" id="UP000016930"/>
    </source>
</evidence>
<dbReference type="OrthoDB" id="2587968at2759"/>
<feature type="compositionally biased region" description="Pro residues" evidence="1">
    <location>
        <begin position="171"/>
        <end position="181"/>
    </location>
</feature>
<reference evidence="2 3" key="1">
    <citation type="journal article" date="2012" name="Proc. Natl. Acad. Sci. U.S.A.">
        <title>Comparative genomics of Ceriporiopsis subvermispora and Phanerochaete chrysosporium provide insight into selective ligninolysis.</title>
        <authorList>
            <person name="Fernandez-Fueyo E."/>
            <person name="Ruiz-Duenas F.J."/>
            <person name="Ferreira P."/>
            <person name="Floudas D."/>
            <person name="Hibbett D.S."/>
            <person name="Canessa P."/>
            <person name="Larrondo L.F."/>
            <person name="James T.Y."/>
            <person name="Seelenfreund D."/>
            <person name="Lobos S."/>
            <person name="Polanco R."/>
            <person name="Tello M."/>
            <person name="Honda Y."/>
            <person name="Watanabe T."/>
            <person name="Watanabe T."/>
            <person name="Ryu J.S."/>
            <person name="Kubicek C.P."/>
            <person name="Schmoll M."/>
            <person name="Gaskell J."/>
            <person name="Hammel K.E."/>
            <person name="St John F.J."/>
            <person name="Vanden Wymelenberg A."/>
            <person name="Sabat G."/>
            <person name="Splinter BonDurant S."/>
            <person name="Syed K."/>
            <person name="Yadav J.S."/>
            <person name="Doddapaneni H."/>
            <person name="Subramanian V."/>
            <person name="Lavin J.L."/>
            <person name="Oguiza J.A."/>
            <person name="Perez G."/>
            <person name="Pisabarro A.G."/>
            <person name="Ramirez L."/>
            <person name="Santoyo F."/>
            <person name="Master E."/>
            <person name="Coutinho P.M."/>
            <person name="Henrissat B."/>
            <person name="Lombard V."/>
            <person name="Magnuson J.K."/>
            <person name="Kuees U."/>
            <person name="Hori C."/>
            <person name="Igarashi K."/>
            <person name="Samejima M."/>
            <person name="Held B.W."/>
            <person name="Barry K.W."/>
            <person name="LaButti K.M."/>
            <person name="Lapidus A."/>
            <person name="Lindquist E.A."/>
            <person name="Lucas S.M."/>
            <person name="Riley R."/>
            <person name="Salamov A.A."/>
            <person name="Hoffmeister D."/>
            <person name="Schwenk D."/>
            <person name="Hadar Y."/>
            <person name="Yarden O."/>
            <person name="de Vries R.P."/>
            <person name="Wiebenga A."/>
            <person name="Stenlid J."/>
            <person name="Eastwood D."/>
            <person name="Grigoriev I.V."/>
            <person name="Berka R.M."/>
            <person name="Blanchette R.A."/>
            <person name="Kersten P."/>
            <person name="Martinez A.T."/>
            <person name="Vicuna R."/>
            <person name="Cullen D."/>
        </authorList>
    </citation>
    <scope>NUCLEOTIDE SEQUENCE [LARGE SCALE GENOMIC DNA]</scope>
    <source>
        <strain evidence="2 3">B</strain>
    </source>
</reference>
<gene>
    <name evidence="2" type="ORF">CERSUDRAFT_70792</name>
</gene>
<keyword evidence="3" id="KW-1185">Reference proteome</keyword>
<evidence type="ECO:0000313" key="2">
    <source>
        <dbReference type="EMBL" id="EMD40417.1"/>
    </source>
</evidence>
<organism evidence="2 3">
    <name type="scientific">Ceriporiopsis subvermispora (strain B)</name>
    <name type="common">White-rot fungus</name>
    <name type="synonym">Gelatoporia subvermispora</name>
    <dbReference type="NCBI Taxonomy" id="914234"/>
    <lineage>
        <taxon>Eukaryota</taxon>
        <taxon>Fungi</taxon>
        <taxon>Dikarya</taxon>
        <taxon>Basidiomycota</taxon>
        <taxon>Agaricomycotina</taxon>
        <taxon>Agaricomycetes</taxon>
        <taxon>Polyporales</taxon>
        <taxon>Gelatoporiaceae</taxon>
        <taxon>Gelatoporia</taxon>
    </lineage>
</organism>
<dbReference type="Proteomes" id="UP000016930">
    <property type="component" value="Unassembled WGS sequence"/>
</dbReference>
<dbReference type="EMBL" id="KB445792">
    <property type="protein sequence ID" value="EMD40417.1"/>
    <property type="molecule type" value="Genomic_DNA"/>
</dbReference>
<feature type="compositionally biased region" description="Basic and acidic residues" evidence="1">
    <location>
        <begin position="183"/>
        <end position="209"/>
    </location>
</feature>
<feature type="region of interest" description="Disordered" evidence="1">
    <location>
        <begin position="163"/>
        <end position="209"/>
    </location>
</feature>
<evidence type="ECO:0000256" key="1">
    <source>
        <dbReference type="SAM" id="MobiDB-lite"/>
    </source>
</evidence>
<accession>M2RPR7</accession>